<keyword evidence="1" id="KW-1133">Transmembrane helix</keyword>
<dbReference type="AlphaFoldDB" id="A0AAV2EAX6"/>
<sequence>MPVPMKFRPDTAHKLFVLVSGWPIYFVSVLVSCSNRAVLAHGRHDPVPTYTHRTRRRFFSLARRRLYLKFMKNIGTPIENPHVLETPTYVWGKFQMTHRANVMARNEPVVSNKNCLTTIATGGLGFSVEMANLRSFTSSTLRLRLPIMLNRC</sequence>
<accession>A0AAV2EAX6</accession>
<reference evidence="2 3" key="1">
    <citation type="submission" date="2024-04" db="EMBL/GenBank/DDBJ databases">
        <authorList>
            <person name="Fracassetti M."/>
        </authorList>
    </citation>
    <scope>NUCLEOTIDE SEQUENCE [LARGE SCALE GENOMIC DNA]</scope>
</reference>
<gene>
    <name evidence="2" type="ORF">LTRI10_LOCUS24004</name>
</gene>
<feature type="transmembrane region" description="Helical" evidence="1">
    <location>
        <begin position="12"/>
        <end position="33"/>
    </location>
</feature>
<dbReference type="PROSITE" id="PS51257">
    <property type="entry name" value="PROKAR_LIPOPROTEIN"/>
    <property type="match status" value="1"/>
</dbReference>
<proteinExistence type="predicted"/>
<protein>
    <recommendedName>
        <fullName evidence="4">Secreted protein</fullName>
    </recommendedName>
</protein>
<evidence type="ECO:0008006" key="4">
    <source>
        <dbReference type="Google" id="ProtNLM"/>
    </source>
</evidence>
<keyword evidence="1" id="KW-0472">Membrane</keyword>
<evidence type="ECO:0000313" key="2">
    <source>
        <dbReference type="EMBL" id="CAL1382690.1"/>
    </source>
</evidence>
<name>A0AAV2EAX6_9ROSI</name>
<keyword evidence="3" id="KW-1185">Reference proteome</keyword>
<dbReference type="EMBL" id="OZ034817">
    <property type="protein sequence ID" value="CAL1382690.1"/>
    <property type="molecule type" value="Genomic_DNA"/>
</dbReference>
<keyword evidence="1" id="KW-0812">Transmembrane</keyword>
<dbReference type="Proteomes" id="UP001497516">
    <property type="component" value="Chromosome 4"/>
</dbReference>
<evidence type="ECO:0000256" key="1">
    <source>
        <dbReference type="SAM" id="Phobius"/>
    </source>
</evidence>
<evidence type="ECO:0000313" key="3">
    <source>
        <dbReference type="Proteomes" id="UP001497516"/>
    </source>
</evidence>
<organism evidence="2 3">
    <name type="scientific">Linum trigynum</name>
    <dbReference type="NCBI Taxonomy" id="586398"/>
    <lineage>
        <taxon>Eukaryota</taxon>
        <taxon>Viridiplantae</taxon>
        <taxon>Streptophyta</taxon>
        <taxon>Embryophyta</taxon>
        <taxon>Tracheophyta</taxon>
        <taxon>Spermatophyta</taxon>
        <taxon>Magnoliopsida</taxon>
        <taxon>eudicotyledons</taxon>
        <taxon>Gunneridae</taxon>
        <taxon>Pentapetalae</taxon>
        <taxon>rosids</taxon>
        <taxon>fabids</taxon>
        <taxon>Malpighiales</taxon>
        <taxon>Linaceae</taxon>
        <taxon>Linum</taxon>
    </lineage>
</organism>